<accession>A0A366K867</accession>
<comment type="caution">
    <text evidence="1">The sequence shown here is derived from an EMBL/GenBank/DDBJ whole genome shotgun (WGS) entry which is preliminary data.</text>
</comment>
<evidence type="ECO:0000313" key="2">
    <source>
        <dbReference type="Proteomes" id="UP000252530"/>
    </source>
</evidence>
<dbReference type="InterPro" id="IPR011664">
    <property type="entry name" value="Abi_system_AbiD/AbiF-like"/>
</dbReference>
<gene>
    <name evidence="1" type="ORF">CRD60_04570</name>
</gene>
<dbReference type="AlphaFoldDB" id="A0A366K867"/>
<evidence type="ECO:0000313" key="1">
    <source>
        <dbReference type="EMBL" id="RBP97864.1"/>
    </source>
</evidence>
<protein>
    <recommendedName>
        <fullName evidence="3">Abi family protein</fullName>
    </recommendedName>
</protein>
<organism evidence="1 2">
    <name type="scientific">Bifidobacterium aemilianum</name>
    <dbReference type="NCBI Taxonomy" id="2493120"/>
    <lineage>
        <taxon>Bacteria</taxon>
        <taxon>Bacillati</taxon>
        <taxon>Actinomycetota</taxon>
        <taxon>Actinomycetes</taxon>
        <taxon>Bifidobacteriales</taxon>
        <taxon>Bifidobacteriaceae</taxon>
        <taxon>Bifidobacterium</taxon>
    </lineage>
</organism>
<dbReference type="EMBL" id="PDCG01000003">
    <property type="protein sequence ID" value="RBP97864.1"/>
    <property type="molecule type" value="Genomic_DNA"/>
</dbReference>
<sequence>MSPVFICAQGKLVDGKLFTIQEQLDCLESHGITFGLVSKREATRFLTDHTYFFKLKSYENNYNRIPATQSDSYRYENLDFAYLQELSLLDTVLKHHVASLCLDIEYGMKIKLNKLLIDNENRNLGDQCISHYFFGRNLSAIVNKHQNPYTDDLVAACNGNYKVWHLWELLDFNAQIGLHHAYYEVTKQKDTMNNWLFITHKLRNAVVHGNCLLTNVSCPSESMRSRRKADWEVSKPALKMCGKKWQSSTHATALQKSLDYLVVNNYAAALLCHLKLVNSPEVIERTCERMNEFIERICLHKDDYFGDKDTVEPRNPAIHSVLNALCELSTGYATNAQEKAERLRQQDQAA</sequence>
<keyword evidence="2" id="KW-1185">Reference proteome</keyword>
<name>A0A366K867_9BIFI</name>
<evidence type="ECO:0008006" key="3">
    <source>
        <dbReference type="Google" id="ProtNLM"/>
    </source>
</evidence>
<dbReference type="Proteomes" id="UP000252530">
    <property type="component" value="Unassembled WGS sequence"/>
</dbReference>
<proteinExistence type="predicted"/>
<dbReference type="Pfam" id="PF07751">
    <property type="entry name" value="Abi_2"/>
    <property type="match status" value="1"/>
</dbReference>
<reference evidence="1 2" key="1">
    <citation type="submission" date="2017-10" db="EMBL/GenBank/DDBJ databases">
        <title>Bifidobacterium xylocopum sp. nov. and Bifidobacterium aemilianum sp. nov., from the carpenter bee (Xylocopa violacea) digestive tract.</title>
        <authorList>
            <person name="Alberoni D."/>
            <person name="Baffoni L."/>
            <person name="Di Gioia D."/>
            <person name="Gaggia F."/>
            <person name="Biavati B."/>
        </authorList>
    </citation>
    <scope>NUCLEOTIDE SEQUENCE [LARGE SCALE GENOMIC DNA]</scope>
    <source>
        <strain evidence="1 2">XV10</strain>
    </source>
</reference>